<dbReference type="Proteomes" id="UP001596116">
    <property type="component" value="Unassembled WGS sequence"/>
</dbReference>
<keyword evidence="4" id="KW-1185">Reference proteome</keyword>
<evidence type="ECO:0000313" key="4">
    <source>
        <dbReference type="Proteomes" id="UP001596116"/>
    </source>
</evidence>
<dbReference type="EMBL" id="JBHPON010000001">
    <property type="protein sequence ID" value="MFC6034473.1"/>
    <property type="molecule type" value="Genomic_DNA"/>
</dbReference>
<gene>
    <name evidence="3" type="ORF">ACFMB1_02895</name>
</gene>
<dbReference type="PRINTS" id="PR00096">
    <property type="entry name" value="GATASE"/>
</dbReference>
<evidence type="ECO:0000259" key="2">
    <source>
        <dbReference type="Pfam" id="PF00117"/>
    </source>
</evidence>
<evidence type="ECO:0000256" key="1">
    <source>
        <dbReference type="ARBA" id="ARBA00022962"/>
    </source>
</evidence>
<dbReference type="InterPro" id="IPR050472">
    <property type="entry name" value="Anth_synth/Amidotransfase"/>
</dbReference>
<dbReference type="PRINTS" id="PR00097">
    <property type="entry name" value="ANTSNTHASEII"/>
</dbReference>
<dbReference type="Gene3D" id="3.40.50.880">
    <property type="match status" value="1"/>
</dbReference>
<organism evidence="3 4">
    <name type="scientific">Hyphococcus aureus</name>
    <dbReference type="NCBI Taxonomy" id="2666033"/>
    <lineage>
        <taxon>Bacteria</taxon>
        <taxon>Pseudomonadati</taxon>
        <taxon>Pseudomonadota</taxon>
        <taxon>Alphaproteobacteria</taxon>
        <taxon>Parvularculales</taxon>
        <taxon>Parvularculaceae</taxon>
        <taxon>Hyphococcus</taxon>
    </lineage>
</organism>
<dbReference type="RefSeq" id="WP_379880203.1">
    <property type="nucleotide sequence ID" value="NZ_JBHPON010000001.1"/>
</dbReference>
<protein>
    <submittedName>
        <fullName evidence="3">Anthranilate synthase component II</fullName>
    </submittedName>
</protein>
<dbReference type="InterPro" id="IPR029062">
    <property type="entry name" value="Class_I_gatase-like"/>
</dbReference>
<dbReference type="CDD" id="cd01743">
    <property type="entry name" value="GATase1_Anthranilate_Synthase"/>
    <property type="match status" value="1"/>
</dbReference>
<evidence type="ECO:0000313" key="3">
    <source>
        <dbReference type="EMBL" id="MFC6034473.1"/>
    </source>
</evidence>
<sequence length="187" mass="20232">MILVIDNYDSFVNNLARYIREEGRETYVVRNDAISVEDCLAMQPAGVVISPGPKTPAEAGVSMPLLRALDANAPMLGVCLGHQCLVEVFGGVTQRARSPLHGEASEIRHDGRGVFAGAPSPMMAGRYHSLISVPAKGGPLHETAWSADGELMGVAHETRPWFGVQFHPESLLTPHGRRIIHNFLAQC</sequence>
<dbReference type="InterPro" id="IPR006221">
    <property type="entry name" value="TrpG/PapA_dom"/>
</dbReference>
<proteinExistence type="predicted"/>
<dbReference type="SUPFAM" id="SSF52317">
    <property type="entry name" value="Class I glutamine amidotransferase-like"/>
    <property type="match status" value="1"/>
</dbReference>
<feature type="domain" description="Glutamine amidotransferase" evidence="2">
    <location>
        <begin position="3"/>
        <end position="186"/>
    </location>
</feature>
<dbReference type="PANTHER" id="PTHR43418">
    <property type="entry name" value="MULTIFUNCTIONAL TRYPTOPHAN BIOSYNTHESIS PROTEIN-RELATED"/>
    <property type="match status" value="1"/>
</dbReference>
<accession>A0ABW1KVJ1</accession>
<dbReference type="PRINTS" id="PR00099">
    <property type="entry name" value="CPSGATASE"/>
</dbReference>
<dbReference type="NCBIfam" id="TIGR00566">
    <property type="entry name" value="trpG_papA"/>
    <property type="match status" value="1"/>
</dbReference>
<dbReference type="InterPro" id="IPR017926">
    <property type="entry name" value="GATASE"/>
</dbReference>
<dbReference type="PANTHER" id="PTHR43418:SF4">
    <property type="entry name" value="MULTIFUNCTIONAL TRYPTOPHAN BIOSYNTHESIS PROTEIN"/>
    <property type="match status" value="1"/>
</dbReference>
<comment type="caution">
    <text evidence="3">The sequence shown here is derived from an EMBL/GenBank/DDBJ whole genome shotgun (WGS) entry which is preliminary data.</text>
</comment>
<dbReference type="Pfam" id="PF00117">
    <property type="entry name" value="GATase"/>
    <property type="match status" value="1"/>
</dbReference>
<dbReference type="PROSITE" id="PS51273">
    <property type="entry name" value="GATASE_TYPE_1"/>
    <property type="match status" value="1"/>
</dbReference>
<keyword evidence="1" id="KW-0315">Glutamine amidotransferase</keyword>
<reference evidence="3 4" key="1">
    <citation type="submission" date="2024-09" db="EMBL/GenBank/DDBJ databases">
        <authorList>
            <person name="Zhang Z.-H."/>
        </authorList>
    </citation>
    <scope>NUCLEOTIDE SEQUENCE [LARGE SCALE GENOMIC DNA]</scope>
    <source>
        <strain evidence="3 4">HHTR114</strain>
    </source>
</reference>
<name>A0ABW1KVJ1_9PROT</name>